<dbReference type="InterPro" id="IPR050058">
    <property type="entry name" value="Ala-tRNA_ligase"/>
</dbReference>
<dbReference type="PANTHER" id="PTHR11777:SF9">
    <property type="entry name" value="ALANINE--TRNA LIGASE, CYTOPLASMIC"/>
    <property type="match status" value="1"/>
</dbReference>
<dbReference type="GO" id="GO:0005524">
    <property type="term" value="F:ATP binding"/>
    <property type="evidence" value="ECO:0007669"/>
    <property type="project" value="UniProtKB-KW"/>
</dbReference>
<dbReference type="GO" id="GO:0002161">
    <property type="term" value="F:aminoacyl-tRNA deacylase activity"/>
    <property type="evidence" value="ECO:0007669"/>
    <property type="project" value="TreeGrafter"/>
</dbReference>
<dbReference type="AlphaFoldDB" id="A0AAW2ILB9"/>
<dbReference type="GO" id="GO:0000049">
    <property type="term" value="F:tRNA binding"/>
    <property type="evidence" value="ECO:0007669"/>
    <property type="project" value="UniProtKB-KW"/>
</dbReference>
<organism evidence="11">
    <name type="scientific">Sesamum radiatum</name>
    <name type="common">Black benniseed</name>
    <dbReference type="NCBI Taxonomy" id="300843"/>
    <lineage>
        <taxon>Eukaryota</taxon>
        <taxon>Viridiplantae</taxon>
        <taxon>Streptophyta</taxon>
        <taxon>Embryophyta</taxon>
        <taxon>Tracheophyta</taxon>
        <taxon>Spermatophyta</taxon>
        <taxon>Magnoliopsida</taxon>
        <taxon>eudicotyledons</taxon>
        <taxon>Gunneridae</taxon>
        <taxon>Pentapetalae</taxon>
        <taxon>asterids</taxon>
        <taxon>lamiids</taxon>
        <taxon>Lamiales</taxon>
        <taxon>Pedaliaceae</taxon>
        <taxon>Sesamum</taxon>
    </lineage>
</organism>
<dbReference type="Pfam" id="PF01411">
    <property type="entry name" value="tRNA-synt_2c"/>
    <property type="match status" value="1"/>
</dbReference>
<evidence type="ECO:0000256" key="5">
    <source>
        <dbReference type="ARBA" id="ARBA00022741"/>
    </source>
</evidence>
<sequence length="200" mass="22223">MGDTGPCGPCTEIHFDRIGGRDVASRVNNDDPTVIEIWNLVFIQFNRESDGSLKPLPAKHVDTGMGFERLTSILQNKMSNYDTDATKARPYSGKVGSDDVDKVDMAYRVVADHIRTISFAIADGSCPGNEGREYVLRRILRRAVRYGTEVLKAPQGFFSGLVQVVVEVMGDVFPELKEHDVKIREIIADEEASFGRTLTK</sequence>
<dbReference type="InterPro" id="IPR018165">
    <property type="entry name" value="Ala-tRNA-synth_IIc_core"/>
</dbReference>
<dbReference type="Gene3D" id="3.30.930.10">
    <property type="entry name" value="Bira Bifunctional Protein, Domain 2"/>
    <property type="match status" value="1"/>
</dbReference>
<keyword evidence="8" id="KW-0648">Protein biosynthesis</keyword>
<dbReference type="InterPro" id="IPR045864">
    <property type="entry name" value="aa-tRNA-synth_II/BPL/LPL"/>
</dbReference>
<evidence type="ECO:0000256" key="6">
    <source>
        <dbReference type="ARBA" id="ARBA00022840"/>
    </source>
</evidence>
<dbReference type="InterPro" id="IPR018162">
    <property type="entry name" value="Ala-tRNA-ligase_IIc_anticod-bd"/>
</dbReference>
<dbReference type="GO" id="GO:0005739">
    <property type="term" value="C:mitochondrion"/>
    <property type="evidence" value="ECO:0007669"/>
    <property type="project" value="TreeGrafter"/>
</dbReference>
<name>A0AAW2ILB9_SESRA</name>
<dbReference type="EC" id="6.1.1.7" evidence="2"/>
<feature type="non-terminal residue" evidence="11">
    <location>
        <position position="200"/>
    </location>
</feature>
<dbReference type="PANTHER" id="PTHR11777">
    <property type="entry name" value="ALANYL-TRNA SYNTHETASE"/>
    <property type="match status" value="1"/>
</dbReference>
<keyword evidence="6" id="KW-0067">ATP-binding</keyword>
<reference evidence="11" key="2">
    <citation type="journal article" date="2024" name="Plant">
        <title>Genomic evolution and insights into agronomic trait innovations of Sesamum species.</title>
        <authorList>
            <person name="Miao H."/>
            <person name="Wang L."/>
            <person name="Qu L."/>
            <person name="Liu H."/>
            <person name="Sun Y."/>
            <person name="Le M."/>
            <person name="Wang Q."/>
            <person name="Wei S."/>
            <person name="Zheng Y."/>
            <person name="Lin W."/>
            <person name="Duan Y."/>
            <person name="Cao H."/>
            <person name="Xiong S."/>
            <person name="Wang X."/>
            <person name="Wei L."/>
            <person name="Li C."/>
            <person name="Ma Q."/>
            <person name="Ju M."/>
            <person name="Zhao R."/>
            <person name="Li G."/>
            <person name="Mu C."/>
            <person name="Tian Q."/>
            <person name="Mei H."/>
            <person name="Zhang T."/>
            <person name="Gao T."/>
            <person name="Zhang H."/>
        </authorList>
    </citation>
    <scope>NUCLEOTIDE SEQUENCE</scope>
    <source>
        <strain evidence="11">G02</strain>
    </source>
</reference>
<protein>
    <recommendedName>
        <fullName evidence="2">alanine--tRNA ligase</fullName>
        <ecNumber evidence="2">6.1.1.7</ecNumber>
    </recommendedName>
</protein>
<dbReference type="EMBL" id="JACGWJ010001411">
    <property type="protein sequence ID" value="KAL0282568.1"/>
    <property type="molecule type" value="Genomic_DNA"/>
</dbReference>
<evidence type="ECO:0000313" key="11">
    <source>
        <dbReference type="EMBL" id="KAL0282568.1"/>
    </source>
</evidence>
<dbReference type="InterPro" id="IPR002318">
    <property type="entry name" value="Ala-tRNA-lgiase_IIc"/>
</dbReference>
<dbReference type="GO" id="GO:0006419">
    <property type="term" value="P:alanyl-tRNA aminoacylation"/>
    <property type="evidence" value="ECO:0007669"/>
    <property type="project" value="InterPro"/>
</dbReference>
<gene>
    <name evidence="11" type="ORF">Sradi_7257100</name>
</gene>
<proteinExistence type="inferred from homology"/>
<accession>A0AAW2ILB9</accession>
<evidence type="ECO:0000259" key="10">
    <source>
        <dbReference type="PROSITE" id="PS50860"/>
    </source>
</evidence>
<keyword evidence="4 11" id="KW-0436">Ligase</keyword>
<evidence type="ECO:0000256" key="2">
    <source>
        <dbReference type="ARBA" id="ARBA00013168"/>
    </source>
</evidence>
<keyword evidence="7" id="KW-0694">RNA-binding</keyword>
<comment type="similarity">
    <text evidence="1">Belongs to the class-II aminoacyl-tRNA synthetase family.</text>
</comment>
<dbReference type="SUPFAM" id="SSF55681">
    <property type="entry name" value="Class II aaRS and biotin synthetases"/>
    <property type="match status" value="1"/>
</dbReference>
<evidence type="ECO:0000256" key="9">
    <source>
        <dbReference type="ARBA" id="ARBA00023146"/>
    </source>
</evidence>
<reference evidence="11" key="1">
    <citation type="submission" date="2020-06" db="EMBL/GenBank/DDBJ databases">
        <authorList>
            <person name="Li T."/>
            <person name="Hu X."/>
            <person name="Zhang T."/>
            <person name="Song X."/>
            <person name="Zhang H."/>
            <person name="Dai N."/>
            <person name="Sheng W."/>
            <person name="Hou X."/>
            <person name="Wei L."/>
        </authorList>
    </citation>
    <scope>NUCLEOTIDE SEQUENCE</scope>
    <source>
        <strain evidence="11">G02</strain>
        <tissue evidence="11">Leaf</tissue>
    </source>
</reference>
<dbReference type="PRINTS" id="PR00980">
    <property type="entry name" value="TRNASYNTHALA"/>
</dbReference>
<keyword evidence="5" id="KW-0547">Nucleotide-binding</keyword>
<evidence type="ECO:0000256" key="4">
    <source>
        <dbReference type="ARBA" id="ARBA00022598"/>
    </source>
</evidence>
<dbReference type="GO" id="GO:0004813">
    <property type="term" value="F:alanine-tRNA ligase activity"/>
    <property type="evidence" value="ECO:0007669"/>
    <property type="project" value="UniProtKB-EC"/>
</dbReference>
<dbReference type="SUPFAM" id="SSF101353">
    <property type="entry name" value="Putative anticodon-binding domain of alanyl-tRNA synthetase (AlaRS)"/>
    <property type="match status" value="1"/>
</dbReference>
<dbReference type="GO" id="GO:0009507">
    <property type="term" value="C:chloroplast"/>
    <property type="evidence" value="ECO:0007669"/>
    <property type="project" value="TreeGrafter"/>
</dbReference>
<dbReference type="PROSITE" id="PS50860">
    <property type="entry name" value="AA_TRNA_LIGASE_II_ALA"/>
    <property type="match status" value="1"/>
</dbReference>
<evidence type="ECO:0000256" key="8">
    <source>
        <dbReference type="ARBA" id="ARBA00022917"/>
    </source>
</evidence>
<evidence type="ECO:0000256" key="7">
    <source>
        <dbReference type="ARBA" id="ARBA00022884"/>
    </source>
</evidence>
<dbReference type="InterPro" id="IPR018164">
    <property type="entry name" value="Ala-tRNA-synth_IIc_N"/>
</dbReference>
<evidence type="ECO:0000256" key="1">
    <source>
        <dbReference type="ARBA" id="ARBA00008226"/>
    </source>
</evidence>
<keyword evidence="9" id="KW-0030">Aminoacyl-tRNA synthetase</keyword>
<evidence type="ECO:0000256" key="3">
    <source>
        <dbReference type="ARBA" id="ARBA00022555"/>
    </source>
</evidence>
<feature type="domain" description="Alanyl-transfer RNA synthetases family profile" evidence="10">
    <location>
        <begin position="1"/>
        <end position="200"/>
    </location>
</feature>
<keyword evidence="3" id="KW-0820">tRNA-binding</keyword>
<comment type="caution">
    <text evidence="11">The sequence shown here is derived from an EMBL/GenBank/DDBJ whole genome shotgun (WGS) entry which is preliminary data.</text>
</comment>